<dbReference type="Gene3D" id="2.60.210.10">
    <property type="entry name" value="Apoptosis, Tumor Necrosis Factor Receptor Associated Protein 2, Chain A"/>
    <property type="match status" value="1"/>
</dbReference>
<sequence>MLYFPIALEWTIAEERLNALKNSINNEYLQSQKFTVILSSNVQYFIKIYPNGDTDERRGKTWVFLYLDLGNEKKVKAEYKFSIWSSKLKLNYVFEKSTGWGVSCCTTDELFDPTNKFIVDGKLTLKVKGILKTEKVETNNEMGFFQTKLKWIKNLCNLWNIGFEDFAIVTSDGKEIKVIFI</sequence>
<reference evidence="3" key="1">
    <citation type="submission" date="2022-11" db="UniProtKB">
        <authorList>
            <consortium name="WormBaseParasite"/>
        </authorList>
    </citation>
    <scope>IDENTIFICATION</scope>
</reference>
<name>A0A914PS15_9BILA</name>
<dbReference type="InterPro" id="IPR002083">
    <property type="entry name" value="MATH/TRAF_dom"/>
</dbReference>
<evidence type="ECO:0000313" key="2">
    <source>
        <dbReference type="Proteomes" id="UP000887578"/>
    </source>
</evidence>
<protein>
    <submittedName>
        <fullName evidence="3">MATH domain-containing protein</fullName>
    </submittedName>
</protein>
<feature type="domain" description="MATH" evidence="1">
    <location>
        <begin position="7"/>
        <end position="129"/>
    </location>
</feature>
<dbReference type="SUPFAM" id="SSF49599">
    <property type="entry name" value="TRAF domain-like"/>
    <property type="match status" value="1"/>
</dbReference>
<proteinExistence type="predicted"/>
<evidence type="ECO:0000259" key="1">
    <source>
        <dbReference type="PROSITE" id="PS50144"/>
    </source>
</evidence>
<dbReference type="WBParaSite" id="PDA_v2.g21429.t1">
    <property type="protein sequence ID" value="PDA_v2.g21429.t1"/>
    <property type="gene ID" value="PDA_v2.g21429"/>
</dbReference>
<dbReference type="PROSITE" id="PS50144">
    <property type="entry name" value="MATH"/>
    <property type="match status" value="1"/>
</dbReference>
<dbReference type="AlphaFoldDB" id="A0A914PS15"/>
<accession>A0A914PS15</accession>
<dbReference type="InterPro" id="IPR008974">
    <property type="entry name" value="TRAF-like"/>
</dbReference>
<keyword evidence="2" id="KW-1185">Reference proteome</keyword>
<dbReference type="Proteomes" id="UP000887578">
    <property type="component" value="Unplaced"/>
</dbReference>
<dbReference type="Pfam" id="PF22486">
    <property type="entry name" value="MATH_2"/>
    <property type="match status" value="1"/>
</dbReference>
<dbReference type="CDD" id="cd00121">
    <property type="entry name" value="MATH"/>
    <property type="match status" value="1"/>
</dbReference>
<organism evidence="2 3">
    <name type="scientific">Panagrolaimus davidi</name>
    <dbReference type="NCBI Taxonomy" id="227884"/>
    <lineage>
        <taxon>Eukaryota</taxon>
        <taxon>Metazoa</taxon>
        <taxon>Ecdysozoa</taxon>
        <taxon>Nematoda</taxon>
        <taxon>Chromadorea</taxon>
        <taxon>Rhabditida</taxon>
        <taxon>Tylenchina</taxon>
        <taxon>Panagrolaimomorpha</taxon>
        <taxon>Panagrolaimoidea</taxon>
        <taxon>Panagrolaimidae</taxon>
        <taxon>Panagrolaimus</taxon>
    </lineage>
</organism>
<evidence type="ECO:0000313" key="3">
    <source>
        <dbReference type="WBParaSite" id="PDA_v2.g21429.t1"/>
    </source>
</evidence>